<reference evidence="2 3" key="1">
    <citation type="submission" date="2022-05" db="EMBL/GenBank/DDBJ databases">
        <title>Chromosome-level reference genomes for two strains of Caenorhabditis briggsae: an improved platform for comparative genomics.</title>
        <authorList>
            <person name="Stevens L."/>
            <person name="Andersen E.C."/>
        </authorList>
    </citation>
    <scope>NUCLEOTIDE SEQUENCE [LARGE SCALE GENOMIC DNA]</scope>
    <source>
        <strain evidence="2">QX1410_ONT</strain>
        <tissue evidence="2">Whole-organism</tissue>
    </source>
</reference>
<dbReference type="AlphaFoldDB" id="A0AAE9ITL9"/>
<feature type="transmembrane region" description="Helical" evidence="1">
    <location>
        <begin position="199"/>
        <end position="218"/>
    </location>
</feature>
<feature type="transmembrane region" description="Helical" evidence="1">
    <location>
        <begin position="135"/>
        <end position="158"/>
    </location>
</feature>
<feature type="transmembrane region" description="Helical" evidence="1">
    <location>
        <begin position="486"/>
        <end position="508"/>
    </location>
</feature>
<feature type="transmembrane region" description="Helical" evidence="1">
    <location>
        <begin position="104"/>
        <end position="123"/>
    </location>
</feature>
<dbReference type="Pfam" id="PF13347">
    <property type="entry name" value="MFS_2"/>
    <property type="match status" value="1"/>
</dbReference>
<dbReference type="Gene3D" id="1.20.1250.20">
    <property type="entry name" value="MFS general substrate transporter like domains"/>
    <property type="match status" value="1"/>
</dbReference>
<protein>
    <submittedName>
        <fullName evidence="2">Uncharacterized protein</fullName>
    </submittedName>
</protein>
<evidence type="ECO:0000256" key="1">
    <source>
        <dbReference type="SAM" id="Phobius"/>
    </source>
</evidence>
<accession>A0AAE9ITL9</accession>
<name>A0AAE9ITL9_CAEBR</name>
<evidence type="ECO:0000313" key="3">
    <source>
        <dbReference type="Proteomes" id="UP000827892"/>
    </source>
</evidence>
<dbReference type="PANTHER" id="PTHR28658:SF2">
    <property type="entry name" value="TRANSMEMBRANE PROTEIN 180"/>
    <property type="match status" value="1"/>
</dbReference>
<dbReference type="SUPFAM" id="SSF103473">
    <property type="entry name" value="MFS general substrate transporter"/>
    <property type="match status" value="1"/>
</dbReference>
<dbReference type="InterPro" id="IPR036259">
    <property type="entry name" value="MFS_trans_sf"/>
</dbReference>
<dbReference type="Proteomes" id="UP000827892">
    <property type="component" value="Chromosome II"/>
</dbReference>
<dbReference type="InterPro" id="IPR040035">
    <property type="entry name" value="TMEM180"/>
</dbReference>
<keyword evidence="1" id="KW-0812">Transmembrane</keyword>
<feature type="transmembrane region" description="Helical" evidence="1">
    <location>
        <begin position="12"/>
        <end position="32"/>
    </location>
</feature>
<evidence type="ECO:0000313" key="2">
    <source>
        <dbReference type="EMBL" id="ULU05154.1"/>
    </source>
</evidence>
<feature type="transmembrane region" description="Helical" evidence="1">
    <location>
        <begin position="312"/>
        <end position="332"/>
    </location>
</feature>
<dbReference type="PANTHER" id="PTHR28658">
    <property type="entry name" value="TRANSMEMBRANE PROTEIN 180"/>
    <property type="match status" value="1"/>
</dbReference>
<dbReference type="EMBL" id="CP090892">
    <property type="protein sequence ID" value="ULU05154.1"/>
    <property type="molecule type" value="Genomic_DNA"/>
</dbReference>
<organism evidence="2 3">
    <name type="scientific">Caenorhabditis briggsae</name>
    <dbReference type="NCBI Taxonomy" id="6238"/>
    <lineage>
        <taxon>Eukaryota</taxon>
        <taxon>Metazoa</taxon>
        <taxon>Ecdysozoa</taxon>
        <taxon>Nematoda</taxon>
        <taxon>Chromadorea</taxon>
        <taxon>Rhabditida</taxon>
        <taxon>Rhabditina</taxon>
        <taxon>Rhabditomorpha</taxon>
        <taxon>Rhabditoidea</taxon>
        <taxon>Rhabditidae</taxon>
        <taxon>Peloderinae</taxon>
        <taxon>Caenorhabditis</taxon>
    </lineage>
</organism>
<gene>
    <name evidence="2" type="ORF">L3Y34_017696</name>
</gene>
<keyword evidence="1" id="KW-0472">Membrane</keyword>
<feature type="transmembrane region" description="Helical" evidence="1">
    <location>
        <begin position="344"/>
        <end position="372"/>
    </location>
</feature>
<feature type="transmembrane region" description="Helical" evidence="1">
    <location>
        <begin position="170"/>
        <end position="187"/>
    </location>
</feature>
<keyword evidence="1" id="KW-1133">Transmembrane helix</keyword>
<proteinExistence type="predicted"/>
<sequence>MTLFRTENMSFIHWPTINLVLTVVGAGFILSIQRLISFAADSINYVFTSKYIQVFFDEYHLPPSYLKIVQILFLVWNAVNDPMMGYMQDLGCCGMKWIMDRRKVVLYAGPVFAASFLLFWFPWSTSVGWVTALHLLVSLFIYDTLLTLVLSAYCGLCVENSRNHQDRVRVIVYGEVFTIIAGLLIYPLETMPHTNEHYWLFQTCCVVVACVSAALMAYSGYHLKVERPVNEDHQLEKFQEGETVVEKKEDTWRNALQVSWQVAKEPRFICLVGAQFFRILRFMANENFLIVFTESLLVNNGFFEKNSGTLGLFYILARSCGSILFLVLWAPTNRFGTQAVIQSLNILSIFIVIFVLYAGMDNITAVAIFIILENAISRCGWQGFYIVVAGEVVDTDMKQNNRKTPFSTIIFTLKALFNKPADQLAPVLVLSLFLEQGGYPQLTVPCQNFYEDTFSNSTLPFNSTSIETTTFSGLPSAQQCTNYNHWMFLALAIFPAICAMGESIFVAIDQYWRRYVHGKTGHLGDD</sequence>